<keyword evidence="7" id="KW-0479">Metal-binding</keyword>
<dbReference type="EMBL" id="CAJNIZ010047137">
    <property type="protein sequence ID" value="CAE7763105.1"/>
    <property type="molecule type" value="Genomic_DNA"/>
</dbReference>
<keyword evidence="18" id="KW-1185">Reference proteome</keyword>
<evidence type="ECO:0000256" key="6">
    <source>
        <dbReference type="ARBA" id="ARBA00022670"/>
    </source>
</evidence>
<proteinExistence type="inferred from homology"/>
<dbReference type="InterPro" id="IPR016024">
    <property type="entry name" value="ARM-type_fold"/>
</dbReference>
<keyword evidence="8" id="KW-0547">Nucleotide-binding</keyword>
<dbReference type="InterPro" id="IPR011989">
    <property type="entry name" value="ARM-like"/>
</dbReference>
<evidence type="ECO:0000313" key="17">
    <source>
        <dbReference type="EMBL" id="CAE7763105.1"/>
    </source>
</evidence>
<evidence type="ECO:0000256" key="2">
    <source>
        <dbReference type="ARBA" id="ARBA00004173"/>
    </source>
</evidence>
<evidence type="ECO:0000256" key="4">
    <source>
        <dbReference type="ARBA" id="ARBA00010044"/>
    </source>
</evidence>
<evidence type="ECO:0000256" key="12">
    <source>
        <dbReference type="ARBA" id="ARBA00023049"/>
    </source>
</evidence>
<keyword evidence="6" id="KW-0645">Protease</keyword>
<dbReference type="Gene3D" id="1.25.10.10">
    <property type="entry name" value="Leucine-rich Repeat Variant"/>
    <property type="match status" value="1"/>
</dbReference>
<organism evidence="17 18">
    <name type="scientific">Symbiodinium pilosum</name>
    <name type="common">Dinoflagellate</name>
    <dbReference type="NCBI Taxonomy" id="2952"/>
    <lineage>
        <taxon>Eukaryota</taxon>
        <taxon>Sar</taxon>
        <taxon>Alveolata</taxon>
        <taxon>Dinophyceae</taxon>
        <taxon>Suessiales</taxon>
        <taxon>Symbiodiniaceae</taxon>
        <taxon>Symbiodinium</taxon>
    </lineage>
</organism>
<evidence type="ECO:0000256" key="15">
    <source>
        <dbReference type="SAM" id="MobiDB-lite"/>
    </source>
</evidence>
<dbReference type="GO" id="GO:0016887">
    <property type="term" value="F:ATP hydrolysis activity"/>
    <property type="evidence" value="ECO:0007669"/>
    <property type="project" value="InterPro"/>
</dbReference>
<dbReference type="GO" id="GO:0046872">
    <property type="term" value="F:metal ion binding"/>
    <property type="evidence" value="ECO:0007669"/>
    <property type="project" value="UniProtKB-KW"/>
</dbReference>
<dbReference type="GO" id="GO:0005524">
    <property type="term" value="F:ATP binding"/>
    <property type="evidence" value="ECO:0007669"/>
    <property type="project" value="UniProtKB-KW"/>
</dbReference>
<dbReference type="InterPro" id="IPR041569">
    <property type="entry name" value="AAA_lid_3"/>
</dbReference>
<dbReference type="GO" id="GO:0016020">
    <property type="term" value="C:membrane"/>
    <property type="evidence" value="ECO:0007669"/>
    <property type="project" value="UniProtKB-SubCell"/>
</dbReference>
<dbReference type="GO" id="GO:0006508">
    <property type="term" value="P:proteolysis"/>
    <property type="evidence" value="ECO:0007669"/>
    <property type="project" value="UniProtKB-KW"/>
</dbReference>
<dbReference type="CDD" id="cd19501">
    <property type="entry name" value="RecA-like_FtsH"/>
    <property type="match status" value="1"/>
</dbReference>
<comment type="similarity">
    <text evidence="5">In the N-terminal section; belongs to the AAA ATPase family.</text>
</comment>
<dbReference type="SUPFAM" id="SSF48371">
    <property type="entry name" value="ARM repeat"/>
    <property type="match status" value="1"/>
</dbReference>
<keyword evidence="12" id="KW-0482">Metalloprotease</keyword>
<dbReference type="InterPro" id="IPR027417">
    <property type="entry name" value="P-loop_NTPase"/>
</dbReference>
<dbReference type="Pfam" id="PF01434">
    <property type="entry name" value="Peptidase_M41"/>
    <property type="match status" value="1"/>
</dbReference>
<evidence type="ECO:0000256" key="7">
    <source>
        <dbReference type="ARBA" id="ARBA00022723"/>
    </source>
</evidence>
<dbReference type="PANTHER" id="PTHR23076:SF97">
    <property type="entry name" value="ATP-DEPENDENT ZINC METALLOPROTEASE YME1L1"/>
    <property type="match status" value="1"/>
</dbReference>
<dbReference type="Pfam" id="PF17862">
    <property type="entry name" value="AAA_lid_3"/>
    <property type="match status" value="1"/>
</dbReference>
<comment type="subcellular location">
    <subcellularLocation>
        <location evidence="3">Membrane</location>
    </subcellularLocation>
    <subcellularLocation>
        <location evidence="2">Mitochondrion</location>
    </subcellularLocation>
</comment>
<evidence type="ECO:0000256" key="5">
    <source>
        <dbReference type="ARBA" id="ARBA00010550"/>
    </source>
</evidence>
<dbReference type="Gene3D" id="3.40.50.300">
    <property type="entry name" value="P-loop containing nucleotide triphosphate hydrolases"/>
    <property type="match status" value="1"/>
</dbReference>
<gene>
    <name evidence="17" type="primary">FTSH5</name>
    <name evidence="17" type="ORF">SPIL2461_LOCUS22309</name>
</gene>
<dbReference type="PANTHER" id="PTHR23076">
    <property type="entry name" value="METALLOPROTEASE M41 FTSH"/>
    <property type="match status" value="1"/>
</dbReference>
<dbReference type="SUPFAM" id="SSF52540">
    <property type="entry name" value="P-loop containing nucleoside triphosphate hydrolases"/>
    <property type="match status" value="1"/>
</dbReference>
<dbReference type="Proteomes" id="UP000649617">
    <property type="component" value="Unassembled WGS sequence"/>
</dbReference>
<feature type="region of interest" description="Disordered" evidence="15">
    <location>
        <begin position="50"/>
        <end position="82"/>
    </location>
</feature>
<accession>A0A812Y155</accession>
<sequence length="1617" mass="177813">MAASCPRATHVAARAAGCVRWRRILPVLSELSSSTSCVLLVANPGQLRRYSSGDPGSSAEGARSTTWRRKAGQLQRSLDADPENPRRLAELLRAVNHYDPQQVIRIFEQRDSRVAFENAEAVREYIRALVLANRLDYVDLDVLLGRQWREAKVWGPGTGTLKPQGYFQKYGKLIAQNGCAISTGEKPLDYGLIVRCLCAELRRKDERSRSPLRRAALSPEEQEAFLAQFAQHYWLPLDSGLAPWQGARAEKVQRFRAQLLAEAENWVEDVVADAADSDPGSVLVSRDGKDWLGGEGHKAVVKSLNACIPANSRHGASGAKHFLSLWTPMPVPADFGPLLDCAALRRSKESVLRWQRFIFLDDLARMSDVLFRGPIEPGHGDEMDSRLYDAWRRLRAMIPDIGEFQALTAEFRVSAVRVAMMLETGRPLEAAAFDVDFRLPDARTLSCLLSLRCEKDDAEELMELYRLLCQKLQAGTYSHNEHGPGLRVADAMAPKAKKAAAKKRGVEPPEVKWLLKQLEALEKQAEGAEAWLQDAHRWHKEQLLELEERLRSGAVLSLPEDFRDGVEFYISQLADDPSISQEAFYDDRELYSALLTQTPATAEQAQPYERAVDSEEALLALEKVKAWSETSPHGITNFAKLLKAHAASASVQEAGLTRLGGLLAGGGGAGLVPGTILPIIFTTMERFEQDAQVQRQGCSALRALALQSPGPVLDAGGAKKISDVMRRHIRDADVCRTAAVSFAAIVNKCQNSPLEMSQLRNAGAAPVLLEILSYHSNDLQLDKVARQTLPFLKGCSSAGLFDGESLIVPVTVPKVFVPQCGHALHTLCFGSFLLPDDDRGARGDCRRCGMPYAWTGIDVGPMINAFCLMFGPYVDERSQDMCQAQQLSGSAITKISEVCVNFSLELRGLVSATSAWLMLCKRYNFAQPEMVNIIGEEVLRRLTLPEDAEEGELELPTLVPALPSEVAVGPLEPPEFALPMPASPTDEETRMPETENRSAMISHFWPLAMLEGAEECGFGRKQQAQDAPRKLSQSEQFCVQCAARRSVALGRLGAVGTQESDGVELKLPSKTEPLQVQIADTNRRAMWRFLRSTATMLIMVAGVTVFAEGLAGNVQKGFGMGSKKITPVEEVNTTFDDVKGCDEVKEELQEIILYLRDPDRFTRLGAKLPKGVMMSGSPGTGKTLLARAIAGEAGVPFLQASGSEFEEMFVGVGARRIRDLFQEARKHAPCIVFIDEIDAVGSKRSNRDNTAVRMTLNQLLVEMDGFENNNGVVVICATNFPESLDKALTRPGRLDRQIVVPIPDLKGRIEILEMYAAKLLLDKHVDLRTLARRTAGMTGADLANILNIAAVRSSADNLPCIPTKYLEEAFDRVVVGLERRNPMSDQEKTLTAYHEGGHTLVSIGNAGADPVHKATIMPRGNALGVTWSIPEREKYSERLFELQARLEVLMGGKAAEELIFGPENVTAGCTSDLRQATGLARRMVMNFGMAGGKEAGLLSLDVDEYAVLSDEAKQVIDNKTQSLLNDAYQKASEYLRTHRDELHNLAKALIEYETLSAEEIQLAIKGQAQEIGGLRKQEEDATKKEMANLTPKEGAKVPVRQEPKKAPKAFDAQPAEE</sequence>
<keyword evidence="9" id="KW-0378">Hydrolase</keyword>
<keyword evidence="14" id="KW-0472">Membrane</keyword>
<comment type="similarity">
    <text evidence="4">In the C-terminal section; belongs to the peptidase M41 family.</text>
</comment>
<dbReference type="InterPro" id="IPR003960">
    <property type="entry name" value="ATPase_AAA_CS"/>
</dbReference>
<evidence type="ECO:0000256" key="14">
    <source>
        <dbReference type="ARBA" id="ARBA00023136"/>
    </source>
</evidence>
<protein>
    <submittedName>
        <fullName evidence="17">FTSH5 protein</fullName>
    </submittedName>
</protein>
<dbReference type="PROSITE" id="PS00674">
    <property type="entry name" value="AAA"/>
    <property type="match status" value="1"/>
</dbReference>
<evidence type="ECO:0000256" key="3">
    <source>
        <dbReference type="ARBA" id="ARBA00004370"/>
    </source>
</evidence>
<name>A0A812Y155_SYMPI</name>
<comment type="caution">
    <text evidence="17">The sequence shown here is derived from an EMBL/GenBank/DDBJ whole genome shotgun (WGS) entry which is preliminary data.</text>
</comment>
<dbReference type="OrthoDB" id="1413014at2759"/>
<dbReference type="InterPro" id="IPR003593">
    <property type="entry name" value="AAA+_ATPase"/>
</dbReference>
<evidence type="ECO:0000256" key="11">
    <source>
        <dbReference type="ARBA" id="ARBA00022840"/>
    </source>
</evidence>
<dbReference type="Gene3D" id="1.10.8.60">
    <property type="match status" value="1"/>
</dbReference>
<feature type="compositionally biased region" description="Basic and acidic residues" evidence="15">
    <location>
        <begin position="1593"/>
        <end position="1605"/>
    </location>
</feature>
<dbReference type="SUPFAM" id="SSF140990">
    <property type="entry name" value="FtsH protease domain-like"/>
    <property type="match status" value="1"/>
</dbReference>
<keyword evidence="11" id="KW-0067">ATP-binding</keyword>
<feature type="domain" description="AAA+ ATPase" evidence="16">
    <location>
        <begin position="1168"/>
        <end position="1304"/>
    </location>
</feature>
<feature type="compositionally biased region" description="Basic and acidic residues" evidence="15">
    <location>
        <begin position="1573"/>
        <end position="1586"/>
    </location>
</feature>
<evidence type="ECO:0000256" key="9">
    <source>
        <dbReference type="ARBA" id="ARBA00022801"/>
    </source>
</evidence>
<evidence type="ECO:0000256" key="13">
    <source>
        <dbReference type="ARBA" id="ARBA00023128"/>
    </source>
</evidence>
<evidence type="ECO:0000313" key="18">
    <source>
        <dbReference type="Proteomes" id="UP000649617"/>
    </source>
</evidence>
<feature type="region of interest" description="Disordered" evidence="15">
    <location>
        <begin position="1573"/>
        <end position="1617"/>
    </location>
</feature>
<dbReference type="GO" id="GO:0005739">
    <property type="term" value="C:mitochondrion"/>
    <property type="evidence" value="ECO:0007669"/>
    <property type="project" value="UniProtKB-SubCell"/>
</dbReference>
<dbReference type="FunFam" id="1.20.58.760:FF:000001">
    <property type="entry name" value="ATP-dependent zinc metalloprotease FtsH"/>
    <property type="match status" value="1"/>
</dbReference>
<evidence type="ECO:0000256" key="10">
    <source>
        <dbReference type="ARBA" id="ARBA00022833"/>
    </source>
</evidence>
<dbReference type="SMART" id="SM00382">
    <property type="entry name" value="AAA"/>
    <property type="match status" value="1"/>
</dbReference>
<evidence type="ECO:0000259" key="16">
    <source>
        <dbReference type="SMART" id="SM00382"/>
    </source>
</evidence>
<reference evidence="17" key="1">
    <citation type="submission" date="2021-02" db="EMBL/GenBank/DDBJ databases">
        <authorList>
            <person name="Dougan E. K."/>
            <person name="Rhodes N."/>
            <person name="Thang M."/>
            <person name="Chan C."/>
        </authorList>
    </citation>
    <scope>NUCLEOTIDE SEQUENCE</scope>
</reference>
<dbReference type="InterPro" id="IPR000642">
    <property type="entry name" value="Peptidase_M41"/>
</dbReference>
<dbReference type="HAMAP" id="MF_01458">
    <property type="entry name" value="FtsH"/>
    <property type="match status" value="1"/>
</dbReference>
<comment type="cofactor">
    <cofactor evidence="1">
        <name>Zn(2+)</name>
        <dbReference type="ChEBI" id="CHEBI:29105"/>
    </cofactor>
</comment>
<evidence type="ECO:0000256" key="1">
    <source>
        <dbReference type="ARBA" id="ARBA00001947"/>
    </source>
</evidence>
<evidence type="ECO:0000256" key="8">
    <source>
        <dbReference type="ARBA" id="ARBA00022741"/>
    </source>
</evidence>
<dbReference type="Gene3D" id="1.20.58.760">
    <property type="entry name" value="Peptidase M41"/>
    <property type="match status" value="1"/>
</dbReference>
<dbReference type="Pfam" id="PF00004">
    <property type="entry name" value="AAA"/>
    <property type="match status" value="1"/>
</dbReference>
<keyword evidence="13" id="KW-0496">Mitochondrion</keyword>
<dbReference type="InterPro" id="IPR005936">
    <property type="entry name" value="FtsH"/>
</dbReference>
<dbReference type="GO" id="GO:0004222">
    <property type="term" value="F:metalloendopeptidase activity"/>
    <property type="evidence" value="ECO:0007669"/>
    <property type="project" value="InterPro"/>
</dbReference>
<dbReference type="InterPro" id="IPR037219">
    <property type="entry name" value="Peptidase_M41-like"/>
</dbReference>
<dbReference type="FunFam" id="1.10.8.60:FF:000001">
    <property type="entry name" value="ATP-dependent zinc metalloprotease FtsH"/>
    <property type="match status" value="1"/>
</dbReference>
<dbReference type="InterPro" id="IPR003959">
    <property type="entry name" value="ATPase_AAA_core"/>
</dbReference>
<dbReference type="GO" id="GO:0004176">
    <property type="term" value="F:ATP-dependent peptidase activity"/>
    <property type="evidence" value="ECO:0007669"/>
    <property type="project" value="InterPro"/>
</dbReference>
<dbReference type="FunFam" id="3.40.50.300:FF:000195">
    <property type="entry name" value="ATP-dependent zinc metalloprotease FTSH 11"/>
    <property type="match status" value="1"/>
</dbReference>
<keyword evidence="10" id="KW-0862">Zinc</keyword>